<proteinExistence type="predicted"/>
<sequence length="98" mass="11079">MIEAGWYGDRPATLMLGADFHSRRLTIRSSQVGRVPPRRSSSRTTRDRLGIALALLRDPAFDSLLTARSSWRELPEVMTRMTDGSSTDLCHTIDWEDS</sequence>
<dbReference type="Proteomes" id="UP001321486">
    <property type="component" value="Chromosome"/>
</dbReference>
<reference evidence="2" key="1">
    <citation type="journal article" date="2019" name="Int. J. Syst. Evol. Microbiol.">
        <title>The Global Catalogue of Microorganisms (GCM) 10K type strain sequencing project: providing services to taxonomists for standard genome sequencing and annotation.</title>
        <authorList>
            <consortium name="The Broad Institute Genomics Platform"/>
            <consortium name="The Broad Institute Genome Sequencing Center for Infectious Disease"/>
            <person name="Wu L."/>
            <person name="Ma J."/>
        </authorList>
    </citation>
    <scope>NUCLEOTIDE SEQUENCE [LARGE SCALE GENOMIC DNA]</scope>
    <source>
        <strain evidence="2">NBRC 108728</strain>
    </source>
</reference>
<accession>A0ABN6Y444</accession>
<evidence type="ECO:0000313" key="2">
    <source>
        <dbReference type="Proteomes" id="UP001321486"/>
    </source>
</evidence>
<protein>
    <submittedName>
        <fullName evidence="1">Uncharacterized protein</fullName>
    </submittedName>
</protein>
<organism evidence="1 2">
    <name type="scientific">Frondihabitans sucicola</name>
    <dbReference type="NCBI Taxonomy" id="1268041"/>
    <lineage>
        <taxon>Bacteria</taxon>
        <taxon>Bacillati</taxon>
        <taxon>Actinomycetota</taxon>
        <taxon>Actinomycetes</taxon>
        <taxon>Micrococcales</taxon>
        <taxon>Microbacteriaceae</taxon>
        <taxon>Frondihabitans</taxon>
    </lineage>
</organism>
<dbReference type="RefSeq" id="WP_286344708.1">
    <property type="nucleotide sequence ID" value="NZ_AP027732.1"/>
</dbReference>
<dbReference type="EMBL" id="AP027732">
    <property type="protein sequence ID" value="BDZ52069.1"/>
    <property type="molecule type" value="Genomic_DNA"/>
</dbReference>
<name>A0ABN6Y444_9MICO</name>
<gene>
    <name evidence="1" type="ORF">GCM10025867_43100</name>
</gene>
<evidence type="ECO:0000313" key="1">
    <source>
        <dbReference type="EMBL" id="BDZ52069.1"/>
    </source>
</evidence>
<keyword evidence="2" id="KW-1185">Reference proteome</keyword>